<feature type="region of interest" description="Disordered" evidence="1">
    <location>
        <begin position="85"/>
        <end position="133"/>
    </location>
</feature>
<evidence type="ECO:0000256" key="1">
    <source>
        <dbReference type="SAM" id="MobiDB-lite"/>
    </source>
</evidence>
<accession>A0A1E3B5V4</accession>
<sequence>MPQPRELSMGIDKRDWHFLMQRLPYIPHLRALNITNINESRYYDFTELMQHLVDLITIMPEIQLTYVGIRKKCYQIVEIPYGECEGDSDRATANEDIPVSEPPANNGIWGWGSPVPGDNEGGHDEDDGHEEEV</sequence>
<protein>
    <recommendedName>
        <fullName evidence="4">F-box domain-containing protein</fullName>
    </recommendedName>
</protein>
<dbReference type="OrthoDB" id="3199516at2759"/>
<evidence type="ECO:0000313" key="3">
    <source>
        <dbReference type="Proteomes" id="UP000094569"/>
    </source>
</evidence>
<feature type="compositionally biased region" description="Acidic residues" evidence="1">
    <location>
        <begin position="123"/>
        <end position="133"/>
    </location>
</feature>
<gene>
    <name evidence="2" type="ORF">SI65_08616</name>
</gene>
<name>A0A1E3B5V4_ASPCR</name>
<dbReference type="STRING" id="573508.A0A1E3B5V4"/>
<evidence type="ECO:0008006" key="4">
    <source>
        <dbReference type="Google" id="ProtNLM"/>
    </source>
</evidence>
<dbReference type="AlphaFoldDB" id="A0A1E3B5V4"/>
<proteinExistence type="predicted"/>
<comment type="caution">
    <text evidence="2">The sequence shown here is derived from an EMBL/GenBank/DDBJ whole genome shotgun (WGS) entry which is preliminary data.</text>
</comment>
<evidence type="ECO:0000313" key="2">
    <source>
        <dbReference type="EMBL" id="ODM15776.1"/>
    </source>
</evidence>
<organism evidence="2 3">
    <name type="scientific">Aspergillus cristatus</name>
    <name type="common">Chinese Fuzhuan brick tea-fermentation fungus</name>
    <name type="synonym">Eurotium cristatum</name>
    <dbReference type="NCBI Taxonomy" id="573508"/>
    <lineage>
        <taxon>Eukaryota</taxon>
        <taxon>Fungi</taxon>
        <taxon>Dikarya</taxon>
        <taxon>Ascomycota</taxon>
        <taxon>Pezizomycotina</taxon>
        <taxon>Eurotiomycetes</taxon>
        <taxon>Eurotiomycetidae</taxon>
        <taxon>Eurotiales</taxon>
        <taxon>Aspergillaceae</taxon>
        <taxon>Aspergillus</taxon>
        <taxon>Aspergillus subgen. Aspergillus</taxon>
    </lineage>
</organism>
<dbReference type="EMBL" id="JXNT01000014">
    <property type="protein sequence ID" value="ODM15776.1"/>
    <property type="molecule type" value="Genomic_DNA"/>
</dbReference>
<dbReference type="Proteomes" id="UP000094569">
    <property type="component" value="Unassembled WGS sequence"/>
</dbReference>
<reference evidence="2 3" key="1">
    <citation type="journal article" date="2016" name="BMC Genomics">
        <title>Comparative genomic and transcriptomic analyses of the Fuzhuan brick tea-fermentation fungus Aspergillus cristatus.</title>
        <authorList>
            <person name="Ge Y."/>
            <person name="Wang Y."/>
            <person name="Liu Y."/>
            <person name="Tan Y."/>
            <person name="Ren X."/>
            <person name="Zhang X."/>
            <person name="Hyde K.D."/>
            <person name="Liu Y."/>
            <person name="Liu Z."/>
        </authorList>
    </citation>
    <scope>NUCLEOTIDE SEQUENCE [LARGE SCALE GENOMIC DNA]</scope>
    <source>
        <strain evidence="2 3">GZAAS20.1005</strain>
    </source>
</reference>
<keyword evidence="3" id="KW-1185">Reference proteome</keyword>
<dbReference type="VEuPathDB" id="FungiDB:SI65_08616"/>